<dbReference type="Proteomes" id="UP000037460">
    <property type="component" value="Unassembled WGS sequence"/>
</dbReference>
<organism evidence="1 2">
    <name type="scientific">Chrysochromulina tobinii</name>
    <dbReference type="NCBI Taxonomy" id="1460289"/>
    <lineage>
        <taxon>Eukaryota</taxon>
        <taxon>Haptista</taxon>
        <taxon>Haptophyta</taxon>
        <taxon>Prymnesiophyceae</taxon>
        <taxon>Prymnesiales</taxon>
        <taxon>Chrysochromulinaceae</taxon>
        <taxon>Chrysochromulina</taxon>
    </lineage>
</organism>
<keyword evidence="2" id="KW-1185">Reference proteome</keyword>
<gene>
    <name evidence="1" type="ORF">Ctob_000225</name>
</gene>
<accession>A0A0M0JAR9</accession>
<comment type="caution">
    <text evidence="1">The sequence shown here is derived from an EMBL/GenBank/DDBJ whole genome shotgun (WGS) entry which is preliminary data.</text>
</comment>
<dbReference type="EMBL" id="JWZX01003203">
    <property type="protein sequence ID" value="KOO23323.1"/>
    <property type="molecule type" value="Genomic_DNA"/>
</dbReference>
<reference evidence="2" key="1">
    <citation type="journal article" date="2015" name="PLoS Genet.">
        <title>Genome Sequence and Transcriptome Analyses of Chrysochromulina tobin: Metabolic Tools for Enhanced Algal Fitness in the Prominent Order Prymnesiales (Haptophyceae).</title>
        <authorList>
            <person name="Hovde B.T."/>
            <person name="Deodato C.R."/>
            <person name="Hunsperger H.M."/>
            <person name="Ryken S.A."/>
            <person name="Yost W."/>
            <person name="Jha R.K."/>
            <person name="Patterson J."/>
            <person name="Monnat R.J. Jr."/>
            <person name="Barlow S.B."/>
            <person name="Starkenburg S.R."/>
            <person name="Cattolico R.A."/>
        </authorList>
    </citation>
    <scope>NUCLEOTIDE SEQUENCE</scope>
    <source>
        <strain evidence="2">CCMP291</strain>
    </source>
</reference>
<dbReference type="AlphaFoldDB" id="A0A0M0JAR9"/>
<dbReference type="OrthoDB" id="201846at2759"/>
<evidence type="ECO:0000313" key="2">
    <source>
        <dbReference type="Proteomes" id="UP000037460"/>
    </source>
</evidence>
<sequence>MAAIAATGAAAGSSGDIWGDGGASWSPAGQYANGPPARHPCRERILPTRRSVGGCLPCPAYQSNDAALANLTAVERSWKLDVRSAATFSECIHCLLRSGEPFMVGRPGMGAPEEVACRAMTGRTHAMDNLTLFLAGQRRVLKQLNGILTRNDEDAMSYARCYAAAINVSDVIVRVGGGPYMPLRKPDHTCARTGTKHHQKADVLLAQSGHFPARVIGDRGLNPWFLAAYHMRKELLAGKEEANLLPRVFAWTRALQGKTVLVVHPFNESIAKQLSRGSRALWGSYAEHIMPPAIRFKIVAPPQNLARQTENADWRDALDTLIERVDAAGHFDLAMIACGGLGMLLGAHLLATNRSSLYHGGELQLWFGVYGRRWAAELAGNQALLNKSLLANWVRPSAAETPAGAHGVEKGTYWR</sequence>
<evidence type="ECO:0000313" key="1">
    <source>
        <dbReference type="EMBL" id="KOO23323.1"/>
    </source>
</evidence>
<name>A0A0M0JAR9_9EUKA</name>
<proteinExistence type="predicted"/>
<protein>
    <submittedName>
        <fullName evidence="1">Uncharacterized protein</fullName>
    </submittedName>
</protein>